<evidence type="ECO:0000313" key="8">
    <source>
        <dbReference type="Proteomes" id="UP000015453"/>
    </source>
</evidence>
<feature type="non-terminal residue" evidence="7">
    <location>
        <position position="1"/>
    </location>
</feature>
<dbReference type="GO" id="GO:0019722">
    <property type="term" value="P:calcium-mediated signaling"/>
    <property type="evidence" value="ECO:0007669"/>
    <property type="project" value="TreeGrafter"/>
</dbReference>
<name>S8DIC9_9LAMI</name>
<accession>S8DIC9</accession>
<evidence type="ECO:0000256" key="4">
    <source>
        <dbReference type="ARBA" id="ARBA00022702"/>
    </source>
</evidence>
<evidence type="ECO:0000256" key="6">
    <source>
        <dbReference type="ARBA" id="ARBA00023157"/>
    </source>
</evidence>
<dbReference type="Pfam" id="PF05498">
    <property type="entry name" value="RALF"/>
    <property type="match status" value="1"/>
</dbReference>
<dbReference type="PANTHER" id="PTHR33136">
    <property type="entry name" value="RAPID ALKALINIZATION FACTOR-LIKE"/>
    <property type="match status" value="1"/>
</dbReference>
<keyword evidence="5" id="KW-0732">Signal</keyword>
<dbReference type="EMBL" id="AUSU01008583">
    <property type="protein sequence ID" value="EPS59172.1"/>
    <property type="molecule type" value="Genomic_DNA"/>
</dbReference>
<evidence type="ECO:0000256" key="1">
    <source>
        <dbReference type="ARBA" id="ARBA00004613"/>
    </source>
</evidence>
<evidence type="ECO:0000256" key="2">
    <source>
        <dbReference type="ARBA" id="ARBA00009178"/>
    </source>
</evidence>
<dbReference type="OrthoDB" id="1613518at2759"/>
<dbReference type="Proteomes" id="UP000015453">
    <property type="component" value="Unassembled WGS sequence"/>
</dbReference>
<organism evidence="7 8">
    <name type="scientific">Genlisea aurea</name>
    <dbReference type="NCBI Taxonomy" id="192259"/>
    <lineage>
        <taxon>Eukaryota</taxon>
        <taxon>Viridiplantae</taxon>
        <taxon>Streptophyta</taxon>
        <taxon>Embryophyta</taxon>
        <taxon>Tracheophyta</taxon>
        <taxon>Spermatophyta</taxon>
        <taxon>Magnoliopsida</taxon>
        <taxon>eudicotyledons</taxon>
        <taxon>Gunneridae</taxon>
        <taxon>Pentapetalae</taxon>
        <taxon>asterids</taxon>
        <taxon>lamiids</taxon>
        <taxon>Lamiales</taxon>
        <taxon>Lentibulariaceae</taxon>
        <taxon>Genlisea</taxon>
    </lineage>
</organism>
<keyword evidence="4" id="KW-0372">Hormone</keyword>
<dbReference type="InterPro" id="IPR008801">
    <property type="entry name" value="RALF"/>
</dbReference>
<proteinExistence type="inferred from homology"/>
<comment type="similarity">
    <text evidence="2">Belongs to the plant rapid alkalinization factor (RALF) family.</text>
</comment>
<evidence type="ECO:0000256" key="3">
    <source>
        <dbReference type="ARBA" id="ARBA00022525"/>
    </source>
</evidence>
<protein>
    <submittedName>
        <fullName evidence="7">Rapid alkalinization factor 2</fullName>
    </submittedName>
</protein>
<comment type="subcellular location">
    <subcellularLocation>
        <location evidence="1">Secreted</location>
    </subcellularLocation>
</comment>
<dbReference type="AlphaFoldDB" id="S8DIC9"/>
<evidence type="ECO:0000256" key="5">
    <source>
        <dbReference type="ARBA" id="ARBA00022729"/>
    </source>
</evidence>
<dbReference type="GO" id="GO:0005576">
    <property type="term" value="C:extracellular region"/>
    <property type="evidence" value="ECO:0007669"/>
    <property type="project" value="UniProtKB-SubCell"/>
</dbReference>
<evidence type="ECO:0000313" key="7">
    <source>
        <dbReference type="EMBL" id="EPS59172.1"/>
    </source>
</evidence>
<comment type="caution">
    <text evidence="7">The sequence shown here is derived from an EMBL/GenBank/DDBJ whole genome shotgun (WGS) entry which is preliminary data.</text>
</comment>
<reference evidence="7 8" key="1">
    <citation type="journal article" date="2013" name="BMC Genomics">
        <title>The miniature genome of a carnivorous plant Genlisea aurea contains a low number of genes and short non-coding sequences.</title>
        <authorList>
            <person name="Leushkin E.V."/>
            <person name="Sutormin R.A."/>
            <person name="Nabieva E.R."/>
            <person name="Penin A.A."/>
            <person name="Kondrashov A.S."/>
            <person name="Logacheva M.D."/>
        </authorList>
    </citation>
    <scope>NUCLEOTIDE SEQUENCE [LARGE SCALE GENOMIC DNA]</scope>
</reference>
<sequence length="106" mass="11303">VLAAVAIETAVCGSDLDIVPMNRQTICRGTIAECMAEGGGGAEDDEIRMDSEVNRRILATTRYISYGALQAGIVPCPRRGASYYNCRPGAPANPYTRSCSAITQCR</sequence>
<keyword evidence="8" id="KW-1185">Reference proteome</keyword>
<keyword evidence="3" id="KW-0964">Secreted</keyword>
<feature type="non-terminal residue" evidence="7">
    <location>
        <position position="106"/>
    </location>
</feature>
<keyword evidence="6" id="KW-1015">Disulfide bond</keyword>
<dbReference type="GO" id="GO:0009506">
    <property type="term" value="C:plasmodesma"/>
    <property type="evidence" value="ECO:0007669"/>
    <property type="project" value="TreeGrafter"/>
</dbReference>
<dbReference type="GO" id="GO:0005179">
    <property type="term" value="F:hormone activity"/>
    <property type="evidence" value="ECO:0007669"/>
    <property type="project" value="UniProtKB-KW"/>
</dbReference>
<dbReference type="PANTHER" id="PTHR33136:SF107">
    <property type="entry name" value="RAPID ALKALINIZATION FACTOR"/>
    <property type="match status" value="1"/>
</dbReference>
<gene>
    <name evidence="7" type="ORF">M569_15640</name>
</gene>